<dbReference type="Gene3D" id="3.30.420.40">
    <property type="match status" value="2"/>
</dbReference>
<dbReference type="AlphaFoldDB" id="A0AAE0THJ4"/>
<proteinExistence type="predicted"/>
<gene>
    <name evidence="1" type="ORF">CHS0354_032402</name>
</gene>
<sequence>MKRENLKIVFEPEAASFACRYLPVITLSQTTYQPCFSEVPIGTIYMVVDLGGGTADIVIHKKIDQRRVKEISRPCGGPWGGTAVDTNFTSFLIKIVGAKVFMKFKQTFPLDYADLMQEFEVKKRTVEQSMNKKIHFKMSSELSNICQQETGVDFKATVLETEYRHKIRFIGDKAMIDPEIFYGFFDPVAKNIVEHVKNILEARHGSKVELLLMVGGFSESKYIQNIMKSEFQSNTMDVLIPKDPGMSVIKGAVVFAREENLLAFRVRDVVCVAALHIGKSIAAMAIQIRDKFEQNPNHVLGVPFMGSNGVQTMHNSTCVLLDHAMNLSGVGNEAEEKYKQLCDLSIEKEWHFFKDFYLQLDEQLFMILLYVVGKTSGSLNIV</sequence>
<dbReference type="SUPFAM" id="SSF53067">
    <property type="entry name" value="Actin-like ATPase domain"/>
    <property type="match status" value="1"/>
</dbReference>
<reference evidence="1" key="3">
    <citation type="submission" date="2023-05" db="EMBL/GenBank/DDBJ databases">
        <authorList>
            <person name="Smith C.H."/>
        </authorList>
    </citation>
    <scope>NUCLEOTIDE SEQUENCE</scope>
    <source>
        <strain evidence="1">CHS0354</strain>
        <tissue evidence="1">Mantle</tissue>
    </source>
</reference>
<evidence type="ECO:0000313" key="1">
    <source>
        <dbReference type="EMBL" id="KAK3610045.1"/>
    </source>
</evidence>
<reference evidence="1" key="2">
    <citation type="journal article" date="2021" name="Genome Biol. Evol.">
        <title>Developing a high-quality reference genome for a parasitic bivalve with doubly uniparental inheritance (Bivalvia: Unionida).</title>
        <authorList>
            <person name="Smith C.H."/>
        </authorList>
    </citation>
    <scope>NUCLEOTIDE SEQUENCE</scope>
    <source>
        <strain evidence="1">CHS0354</strain>
        <tissue evidence="1">Mantle</tissue>
    </source>
</reference>
<evidence type="ECO:0000313" key="2">
    <source>
        <dbReference type="Proteomes" id="UP001195483"/>
    </source>
</evidence>
<protein>
    <submittedName>
        <fullName evidence="1">Uncharacterized protein</fullName>
    </submittedName>
</protein>
<dbReference type="Gene3D" id="3.90.640.10">
    <property type="entry name" value="Actin, Chain A, domain 4"/>
    <property type="match status" value="1"/>
</dbReference>
<dbReference type="PANTHER" id="PTHR14187:SF5">
    <property type="entry name" value="HEAT SHOCK 70 KDA PROTEIN 12A"/>
    <property type="match status" value="1"/>
</dbReference>
<comment type="caution">
    <text evidence="1">The sequence shown here is derived from an EMBL/GenBank/DDBJ whole genome shotgun (WGS) entry which is preliminary data.</text>
</comment>
<dbReference type="EMBL" id="JAEAOA010001913">
    <property type="protein sequence ID" value="KAK3610045.1"/>
    <property type="molecule type" value="Genomic_DNA"/>
</dbReference>
<dbReference type="PANTHER" id="PTHR14187">
    <property type="entry name" value="ALPHA KINASE/ELONGATION FACTOR 2 KINASE"/>
    <property type="match status" value="1"/>
</dbReference>
<organism evidence="1 2">
    <name type="scientific">Potamilus streckersoni</name>
    <dbReference type="NCBI Taxonomy" id="2493646"/>
    <lineage>
        <taxon>Eukaryota</taxon>
        <taxon>Metazoa</taxon>
        <taxon>Spiralia</taxon>
        <taxon>Lophotrochozoa</taxon>
        <taxon>Mollusca</taxon>
        <taxon>Bivalvia</taxon>
        <taxon>Autobranchia</taxon>
        <taxon>Heteroconchia</taxon>
        <taxon>Palaeoheterodonta</taxon>
        <taxon>Unionida</taxon>
        <taxon>Unionoidea</taxon>
        <taxon>Unionidae</taxon>
        <taxon>Ambleminae</taxon>
        <taxon>Lampsilini</taxon>
        <taxon>Potamilus</taxon>
    </lineage>
</organism>
<reference evidence="1" key="1">
    <citation type="journal article" date="2021" name="Genome Biol. Evol.">
        <title>A High-Quality Reference Genome for a Parasitic Bivalve with Doubly Uniparental Inheritance (Bivalvia: Unionida).</title>
        <authorList>
            <person name="Smith C.H."/>
        </authorList>
    </citation>
    <scope>NUCLEOTIDE SEQUENCE</scope>
    <source>
        <strain evidence="1">CHS0354</strain>
    </source>
</reference>
<name>A0AAE0THJ4_9BIVA</name>
<dbReference type="Proteomes" id="UP001195483">
    <property type="component" value="Unassembled WGS sequence"/>
</dbReference>
<dbReference type="InterPro" id="IPR043129">
    <property type="entry name" value="ATPase_NBD"/>
</dbReference>
<keyword evidence="2" id="KW-1185">Reference proteome</keyword>
<accession>A0AAE0THJ4</accession>